<keyword evidence="7" id="KW-0571">Peptide transport</keyword>
<dbReference type="SUPFAM" id="SSF161098">
    <property type="entry name" value="MetI-like"/>
    <property type="match status" value="1"/>
</dbReference>
<reference evidence="15 20" key="4">
    <citation type="submission" date="2018-03" db="EMBL/GenBank/DDBJ databases">
        <title>Genome sequence of Lactococcus lactis strain 14B4 from almond drupe.</title>
        <authorList>
            <person name="Tran T.D."/>
            <person name="McGarvey J.A."/>
            <person name="Huynh S."/>
            <person name="Parker C.T."/>
        </authorList>
    </citation>
    <scope>NUCLEOTIDE SEQUENCE [LARGE SCALE GENOMIC DNA]</scope>
    <source>
        <strain evidence="15 20">14B4</strain>
    </source>
</reference>
<evidence type="ECO:0000256" key="7">
    <source>
        <dbReference type="ARBA" id="ARBA00022856"/>
    </source>
</evidence>
<feature type="domain" description="ABC transmembrane type-1" evidence="12">
    <location>
        <begin position="75"/>
        <end position="270"/>
    </location>
</feature>
<comment type="similarity">
    <text evidence="2">Belongs to the binding-protein-dependent transport system permease family. MalFG subfamily.</text>
</comment>
<feature type="transmembrane region" description="Helical" evidence="11">
    <location>
        <begin position="74"/>
        <end position="99"/>
    </location>
</feature>
<dbReference type="EMBL" id="CP015897">
    <property type="protein sequence ID" value="ARD99346.1"/>
    <property type="molecule type" value="Genomic_DNA"/>
</dbReference>
<dbReference type="RefSeq" id="WP_003130377.1">
    <property type="nucleotide sequence ID" value="NZ_BJMA01000001.1"/>
</dbReference>
<evidence type="ECO:0000313" key="16">
    <source>
        <dbReference type="EMBL" id="KSU26179.1"/>
    </source>
</evidence>
<dbReference type="PANTHER" id="PTHR32243:SF50">
    <property type="entry name" value="MALTOSE_MALTODEXTRIN TRANSPORT SYSTEM PERMEASE PROTEIN MALG"/>
    <property type="match status" value="1"/>
</dbReference>
<keyword evidence="6 11" id="KW-0812">Transmembrane</keyword>
<feature type="transmembrane region" description="Helical" evidence="11">
    <location>
        <begin position="111"/>
        <end position="134"/>
    </location>
</feature>
<dbReference type="EMBL" id="CP031926">
    <property type="protein sequence ID" value="QRZ35404.1"/>
    <property type="molecule type" value="Genomic_DNA"/>
</dbReference>
<evidence type="ECO:0000256" key="2">
    <source>
        <dbReference type="ARBA" id="ARBA00009047"/>
    </source>
</evidence>
<evidence type="ECO:0000256" key="9">
    <source>
        <dbReference type="ARBA" id="ARBA00022989"/>
    </source>
</evidence>
<dbReference type="PATRIC" id="fig|1360.102.peg.37"/>
<evidence type="ECO:0000313" key="18">
    <source>
        <dbReference type="Proteomes" id="UP000052991"/>
    </source>
</evidence>
<dbReference type="PANTHER" id="PTHR32243">
    <property type="entry name" value="MALTOSE TRANSPORT SYSTEM PERMEASE-RELATED"/>
    <property type="match status" value="1"/>
</dbReference>
<dbReference type="Proteomes" id="UP000245919">
    <property type="component" value="Chromosome"/>
</dbReference>
<feature type="transmembrane region" description="Helical" evidence="11">
    <location>
        <begin position="249"/>
        <end position="269"/>
    </location>
</feature>
<feature type="transmembrane region" description="Helical" evidence="11">
    <location>
        <begin position="12"/>
        <end position="35"/>
    </location>
</feature>
<dbReference type="Proteomes" id="UP001055586">
    <property type="component" value="Chromosome"/>
</dbReference>
<reference evidence="13" key="7">
    <citation type="submission" date="2023-09" db="EMBL/GenBank/DDBJ databases">
        <title>Complete Genomes and Methylome analysis of Lactococcus lactis subs lactis strains.</title>
        <authorList>
            <person name="Fomenkov A."/>
            <person name="McDonnell B."/>
            <person name="Sun L."/>
            <person name="Van Sinderen D."/>
            <person name="Roberts R.J."/>
        </authorList>
    </citation>
    <scope>NUCLEOTIDE SEQUENCE</scope>
    <source>
        <strain evidence="13">229</strain>
    </source>
</reference>
<feature type="transmembrane region" description="Helical" evidence="11">
    <location>
        <begin position="140"/>
        <end position="160"/>
    </location>
</feature>
<reference evidence="17" key="6">
    <citation type="submission" date="2023-04" db="EMBL/GenBank/DDBJ databases">
        <authorList>
            <person name="McDonnell B."/>
        </authorList>
    </citation>
    <scope>NUCLEOTIDE SEQUENCE</scope>
    <source>
        <strain evidence="17">223</strain>
    </source>
</reference>
<dbReference type="InterPro" id="IPR050901">
    <property type="entry name" value="BP-dep_ABC_trans_perm"/>
</dbReference>
<dbReference type="OMA" id="QMFPIAV"/>
<dbReference type="Pfam" id="PF00528">
    <property type="entry name" value="BPD_transp_1"/>
    <property type="match status" value="1"/>
</dbReference>
<dbReference type="Proteomes" id="UP000192085">
    <property type="component" value="Chromosome"/>
</dbReference>
<dbReference type="CDD" id="cd06261">
    <property type="entry name" value="TM_PBP2"/>
    <property type="match status" value="1"/>
</dbReference>
<name>A0A0A7T130_LACLL</name>
<keyword evidence="4" id="KW-1003">Cell membrane</keyword>
<keyword evidence="10 11" id="KW-0472">Membrane</keyword>
<evidence type="ECO:0000256" key="3">
    <source>
        <dbReference type="ARBA" id="ARBA00022448"/>
    </source>
</evidence>
<evidence type="ECO:0000256" key="5">
    <source>
        <dbReference type="ARBA" id="ARBA00022597"/>
    </source>
</evidence>
<dbReference type="GO" id="GO:0005886">
    <property type="term" value="C:plasma membrane"/>
    <property type="evidence" value="ECO:0007669"/>
    <property type="project" value="UniProtKB-SubCell"/>
</dbReference>
<comment type="subcellular location">
    <subcellularLocation>
        <location evidence="1 11">Cell membrane</location>
        <topology evidence="1 11">Multi-pass membrane protein</topology>
    </subcellularLocation>
</comment>
<dbReference type="GO" id="GO:0015833">
    <property type="term" value="P:peptide transport"/>
    <property type="evidence" value="ECO:0007669"/>
    <property type="project" value="UniProtKB-KW"/>
</dbReference>
<evidence type="ECO:0000256" key="6">
    <source>
        <dbReference type="ARBA" id="ARBA00022692"/>
    </source>
</evidence>
<evidence type="ECO:0000313" key="19">
    <source>
        <dbReference type="Proteomes" id="UP000192085"/>
    </source>
</evidence>
<sequence>MKSYKTQRKLSLTFRYLLLVILALLWIFPVIWMILTSFAKNNNTGFVQSLFPQNWTLENYIGIFNNSQYPYAHWLLNTFILAVICAVANTFITTIMSYALSRLRFKFRKPFLQFALIIGMFPGIMGMIAMYSILKSINMLNIWGMALVYVGGSGLGFYVFKGFLDTIPRSIDEAATIDGATRWQTFIHITLPLSRPMIVYTSLMAFIGPWLDFMFSSYILGGGDPKIRTVAYGLQNMMTNSKGSSATNLYQFIAGSVLIAVPITILFIVMQKFYVNGITAGADKG</sequence>
<evidence type="ECO:0000313" key="14">
    <source>
        <dbReference type="EMBL" id="ARD99346.1"/>
    </source>
</evidence>
<keyword evidence="5" id="KW-0762">Sugar transport</keyword>
<evidence type="ECO:0000313" key="17">
    <source>
        <dbReference type="EMBL" id="QRZ35404.1"/>
    </source>
</evidence>
<accession>A0A0A7T130</accession>
<gene>
    <name evidence="15" type="ORF">LL14B4_08840</name>
    <name evidence="17" type="ORF">LL223_1763</name>
    <name evidence="13" type="ORF">LL229_1830</name>
    <name evidence="14" type="ORF">LL275_1719</name>
    <name evidence="16" type="ORF">N42_1743</name>
</gene>
<evidence type="ECO:0000256" key="10">
    <source>
        <dbReference type="ARBA" id="ARBA00023136"/>
    </source>
</evidence>
<dbReference type="GO" id="GO:0042956">
    <property type="term" value="P:maltodextrin transmembrane transport"/>
    <property type="evidence" value="ECO:0007669"/>
    <property type="project" value="TreeGrafter"/>
</dbReference>
<dbReference type="InterPro" id="IPR000515">
    <property type="entry name" value="MetI-like"/>
</dbReference>
<evidence type="ECO:0000259" key="12">
    <source>
        <dbReference type="PROSITE" id="PS50928"/>
    </source>
</evidence>
<protein>
    <submittedName>
        <fullName evidence="14">Carbohydrate ABC transporter membrane protein 2 CUT1 family</fullName>
    </submittedName>
    <submittedName>
        <fullName evidence="15">Maltose ABC transporter permease</fullName>
    </submittedName>
    <submittedName>
        <fullName evidence="16">Maltose/maltodextrin ABC transporter permease protein MalG</fullName>
    </submittedName>
    <submittedName>
        <fullName evidence="13">Sugar ABC transporter permease</fullName>
    </submittedName>
</protein>
<proteinExistence type="inferred from homology"/>
<evidence type="ECO:0000313" key="20">
    <source>
        <dbReference type="Proteomes" id="UP000245919"/>
    </source>
</evidence>
<dbReference type="InterPro" id="IPR035906">
    <property type="entry name" value="MetI-like_sf"/>
</dbReference>
<dbReference type="PROSITE" id="PS50928">
    <property type="entry name" value="ABC_TM1"/>
    <property type="match status" value="1"/>
</dbReference>
<keyword evidence="8" id="KW-0653">Protein transport</keyword>
<dbReference type="Proteomes" id="UP000052991">
    <property type="component" value="Unassembled WGS sequence"/>
</dbReference>
<evidence type="ECO:0000256" key="1">
    <source>
        <dbReference type="ARBA" id="ARBA00004651"/>
    </source>
</evidence>
<organism evidence="16 18">
    <name type="scientific">Lactococcus lactis subsp. lactis</name>
    <name type="common">Streptococcus lactis</name>
    <dbReference type="NCBI Taxonomy" id="1360"/>
    <lineage>
        <taxon>Bacteria</taxon>
        <taxon>Bacillati</taxon>
        <taxon>Bacillota</taxon>
        <taxon>Bacilli</taxon>
        <taxon>Lactobacillales</taxon>
        <taxon>Streptococcaceae</taxon>
        <taxon>Lactococcus</taxon>
    </lineage>
</organism>
<evidence type="ECO:0000256" key="4">
    <source>
        <dbReference type="ARBA" id="ARBA00022475"/>
    </source>
</evidence>
<evidence type="ECO:0000313" key="15">
    <source>
        <dbReference type="EMBL" id="AWN66261.1"/>
    </source>
</evidence>
<dbReference type="AlphaFoldDB" id="A0A0A7T130"/>
<keyword evidence="9 11" id="KW-1133">Transmembrane helix</keyword>
<dbReference type="EMBL" id="LKLW01000104">
    <property type="protein sequence ID" value="KSU26179.1"/>
    <property type="molecule type" value="Genomic_DNA"/>
</dbReference>
<keyword evidence="3 11" id="KW-0813">Transport</keyword>
<reference evidence="17" key="5">
    <citation type="journal article" date="2020" name="Mol. Microbiol.">
        <title>The CWPS Rubik's cube: Linking diversity of cell wall polysaccharide structures with the encoded biosynthetic machinery of selected Lactococcus lactis strains.</title>
        <authorList>
            <person name="Mahony J."/>
            <person name="Frantzen C."/>
            <person name="Vinogradov E."/>
            <person name="Sadovskaya I."/>
            <person name="Theodorou I."/>
            <person name="Kelleher P."/>
            <person name="Chapot-Chartier M.P."/>
            <person name="Cambillau C."/>
            <person name="Holo H."/>
            <person name="van Sinderen D."/>
        </authorList>
    </citation>
    <scope>NUCLEOTIDE SEQUENCE</scope>
    <source>
        <strain evidence="17">223</strain>
    </source>
</reference>
<reference evidence="18" key="1">
    <citation type="submission" date="2015-10" db="EMBL/GenBank/DDBJ databases">
        <title>Draft Genome Sequences of 11 Lactococcus lactis subspecies cremoris strains.</title>
        <authorList>
            <person name="Wels M."/>
            <person name="Backus L."/>
            <person name="Boekhorst J."/>
            <person name="Dijkstra A."/>
            <person name="Beerthuizen M."/>
            <person name="Kelly W."/>
            <person name="Siezen R."/>
            <person name="Bachmann H."/>
            <person name="Van Hijum S."/>
        </authorList>
    </citation>
    <scope>NUCLEOTIDE SEQUENCE [LARGE SCALE GENOMIC DNA]</scope>
    <source>
        <strain evidence="18">N42</strain>
    </source>
</reference>
<dbReference type="EMBL" id="CP090823">
    <property type="protein sequence ID" value="ARD96711.1"/>
    <property type="molecule type" value="Genomic_DNA"/>
</dbReference>
<reference evidence="14 19" key="2">
    <citation type="journal article" date="2017" name="BMC Genomics">
        <title>Comparative and functional genomics of the Lactococcus lactis taxon; insights into evolution and niche adaptation.</title>
        <authorList>
            <person name="Kelleher P."/>
            <person name="Bottacini F."/>
            <person name="Mahony J."/>
            <person name="Kilcawley K.N."/>
            <person name="van Sinderen D."/>
        </authorList>
    </citation>
    <scope>NUCLEOTIDE SEQUENCE [LARGE SCALE GENOMIC DNA]</scope>
    <source>
        <strain evidence="14 19">275</strain>
    </source>
</reference>
<dbReference type="GO" id="GO:0015031">
    <property type="term" value="P:protein transport"/>
    <property type="evidence" value="ECO:0007669"/>
    <property type="project" value="UniProtKB-KW"/>
</dbReference>
<evidence type="ECO:0000313" key="13">
    <source>
        <dbReference type="EMBL" id="ARD96711.1"/>
    </source>
</evidence>
<evidence type="ECO:0000256" key="11">
    <source>
        <dbReference type="RuleBase" id="RU363032"/>
    </source>
</evidence>
<dbReference type="EMBL" id="CP028160">
    <property type="protein sequence ID" value="AWN66261.1"/>
    <property type="molecule type" value="Genomic_DNA"/>
</dbReference>
<dbReference type="Gene3D" id="1.10.3720.10">
    <property type="entry name" value="MetI-like"/>
    <property type="match status" value="1"/>
</dbReference>
<dbReference type="GO" id="GO:0015423">
    <property type="term" value="F:ABC-type maltose transporter activity"/>
    <property type="evidence" value="ECO:0007669"/>
    <property type="project" value="TreeGrafter"/>
</dbReference>
<dbReference type="Proteomes" id="UP000663169">
    <property type="component" value="Chromosome"/>
</dbReference>
<reference evidence="16" key="3">
    <citation type="journal article" date="2017" name="Genome Announc.">
        <title>Draft Genome Sequences of 24 Lactococcus lactis Strains.</title>
        <authorList>
            <person name="Backus L."/>
            <person name="Wels M."/>
            <person name="Boekhorst J."/>
            <person name="Dijkstra A.R."/>
            <person name="Beerthuyzen M."/>
            <person name="Kelly W.J."/>
            <person name="Siezen R.J."/>
            <person name="van Hijum S.A."/>
            <person name="Bachmann H."/>
        </authorList>
    </citation>
    <scope>NUCLEOTIDE SEQUENCE</scope>
    <source>
        <strain evidence="16">N42</strain>
    </source>
</reference>
<dbReference type="GeneID" id="89633883"/>
<evidence type="ECO:0000256" key="8">
    <source>
        <dbReference type="ARBA" id="ARBA00022927"/>
    </source>
</evidence>